<evidence type="ECO:0000313" key="4">
    <source>
        <dbReference type="Proteomes" id="UP000298030"/>
    </source>
</evidence>
<dbReference type="AlphaFoldDB" id="A0A4Y7SVZ1"/>
<name>A0A4Y7SVZ1_COPMI</name>
<feature type="compositionally biased region" description="Basic and acidic residues" evidence="2">
    <location>
        <begin position="233"/>
        <end position="250"/>
    </location>
</feature>
<accession>A0A4Y7SVZ1</accession>
<dbReference type="Proteomes" id="UP000298030">
    <property type="component" value="Unassembled WGS sequence"/>
</dbReference>
<comment type="caution">
    <text evidence="3">The sequence shown here is derived from an EMBL/GenBank/DDBJ whole genome shotgun (WGS) entry which is preliminary data.</text>
</comment>
<dbReference type="EMBL" id="QPFP01000052">
    <property type="protein sequence ID" value="TEB26020.1"/>
    <property type="molecule type" value="Genomic_DNA"/>
</dbReference>
<feature type="region of interest" description="Disordered" evidence="2">
    <location>
        <begin position="511"/>
        <end position="537"/>
    </location>
</feature>
<evidence type="ECO:0000256" key="1">
    <source>
        <dbReference type="SAM" id="Coils"/>
    </source>
</evidence>
<feature type="coiled-coil region" evidence="1">
    <location>
        <begin position="168"/>
        <end position="205"/>
    </location>
</feature>
<organism evidence="3 4">
    <name type="scientific">Coprinellus micaceus</name>
    <name type="common">Glistening ink-cap mushroom</name>
    <name type="synonym">Coprinus micaceus</name>
    <dbReference type="NCBI Taxonomy" id="71717"/>
    <lineage>
        <taxon>Eukaryota</taxon>
        <taxon>Fungi</taxon>
        <taxon>Dikarya</taxon>
        <taxon>Basidiomycota</taxon>
        <taxon>Agaricomycotina</taxon>
        <taxon>Agaricomycetes</taxon>
        <taxon>Agaricomycetidae</taxon>
        <taxon>Agaricales</taxon>
        <taxon>Agaricineae</taxon>
        <taxon>Psathyrellaceae</taxon>
        <taxon>Coprinellus</taxon>
    </lineage>
</organism>
<gene>
    <name evidence="3" type="ORF">FA13DRAFT_1796096</name>
</gene>
<proteinExistence type="predicted"/>
<keyword evidence="1" id="KW-0175">Coiled coil</keyword>
<protein>
    <submittedName>
        <fullName evidence="3">Uncharacterized protein</fullName>
    </submittedName>
</protein>
<evidence type="ECO:0000256" key="2">
    <source>
        <dbReference type="SAM" id="MobiDB-lite"/>
    </source>
</evidence>
<feature type="region of interest" description="Disordered" evidence="2">
    <location>
        <begin position="225"/>
        <end position="260"/>
    </location>
</feature>
<reference evidence="3 4" key="1">
    <citation type="journal article" date="2019" name="Nat. Ecol. Evol.">
        <title>Megaphylogeny resolves global patterns of mushroom evolution.</title>
        <authorList>
            <person name="Varga T."/>
            <person name="Krizsan K."/>
            <person name="Foldi C."/>
            <person name="Dima B."/>
            <person name="Sanchez-Garcia M."/>
            <person name="Sanchez-Ramirez S."/>
            <person name="Szollosi G.J."/>
            <person name="Szarkandi J.G."/>
            <person name="Papp V."/>
            <person name="Albert L."/>
            <person name="Andreopoulos W."/>
            <person name="Angelini C."/>
            <person name="Antonin V."/>
            <person name="Barry K.W."/>
            <person name="Bougher N.L."/>
            <person name="Buchanan P."/>
            <person name="Buyck B."/>
            <person name="Bense V."/>
            <person name="Catcheside P."/>
            <person name="Chovatia M."/>
            <person name="Cooper J."/>
            <person name="Damon W."/>
            <person name="Desjardin D."/>
            <person name="Finy P."/>
            <person name="Geml J."/>
            <person name="Haridas S."/>
            <person name="Hughes K."/>
            <person name="Justo A."/>
            <person name="Karasinski D."/>
            <person name="Kautmanova I."/>
            <person name="Kiss B."/>
            <person name="Kocsube S."/>
            <person name="Kotiranta H."/>
            <person name="LaButti K.M."/>
            <person name="Lechner B.E."/>
            <person name="Liimatainen K."/>
            <person name="Lipzen A."/>
            <person name="Lukacs Z."/>
            <person name="Mihaltcheva S."/>
            <person name="Morgado L.N."/>
            <person name="Niskanen T."/>
            <person name="Noordeloos M.E."/>
            <person name="Ohm R.A."/>
            <person name="Ortiz-Santana B."/>
            <person name="Ovrebo C."/>
            <person name="Racz N."/>
            <person name="Riley R."/>
            <person name="Savchenko A."/>
            <person name="Shiryaev A."/>
            <person name="Soop K."/>
            <person name="Spirin V."/>
            <person name="Szebenyi C."/>
            <person name="Tomsovsky M."/>
            <person name="Tulloss R.E."/>
            <person name="Uehling J."/>
            <person name="Grigoriev I.V."/>
            <person name="Vagvolgyi C."/>
            <person name="Papp T."/>
            <person name="Martin F.M."/>
            <person name="Miettinen O."/>
            <person name="Hibbett D.S."/>
            <person name="Nagy L.G."/>
        </authorList>
    </citation>
    <scope>NUCLEOTIDE SEQUENCE [LARGE SCALE GENOMIC DNA]</scope>
    <source>
        <strain evidence="3 4">FP101781</strain>
    </source>
</reference>
<feature type="compositionally biased region" description="Basic and acidic residues" evidence="2">
    <location>
        <begin position="11"/>
        <end position="35"/>
    </location>
</feature>
<sequence length="554" mass="60146">MSKKRVSVRQAEIEKKKQEELRQAQLEKKQEDNKGSGKKHKSRTTADAEAREQEASCVCSFLLRLSRKTNSVVYGLDGVKVTSSTPIIKDTLEGGCLAPPGAPSVQLQRSRSVTPAHPKEMVAATVQEELVRLCDHHQALEGTIGQLYREVCVALREAERVQGLDEMLKAVCDQQEELLTEVKALEQAMEEAAKTRQELQKSTAKSLTETDGQFKVQASRLKQQGDHFNSLGREQEKLSQRVSEVERHLGSTEPPSEVQEGRGIVAELSARSQGVEESIVKGEALGDGAGETIGRLWVTVEETAMKVTEFGERLEESIAERIGEHIDAKGDTGLDTVQDMINDVELSLSSEMSKRLDELNQRVDNIQARICVVQEEAKDFRAEVLSSLDCIFNAITQPPPSPMHDTSPLTPRREGFIRIPARAGTSAVAVGAGASASAPVPAPVGSVSVAPLPEPVRSGGQMGVAGPSTDWPKVQVVTTGLQNMGKDEDEEMEELVLATSYSHLLDDTSLLSTVPDSPANVPPRKRGRQACGGDVSAARDCSPHFLRRRAQGGI</sequence>
<feature type="region of interest" description="Disordered" evidence="2">
    <location>
        <begin position="1"/>
        <end position="49"/>
    </location>
</feature>
<keyword evidence="4" id="KW-1185">Reference proteome</keyword>
<evidence type="ECO:0000313" key="3">
    <source>
        <dbReference type="EMBL" id="TEB26020.1"/>
    </source>
</evidence>